<evidence type="ECO:0000256" key="1">
    <source>
        <dbReference type="SAM" id="SignalP"/>
    </source>
</evidence>
<dbReference type="EMBL" id="MCSI01000144">
    <property type="protein sequence ID" value="PME60563.1"/>
    <property type="molecule type" value="Genomic_DNA"/>
</dbReference>
<dbReference type="SUPFAM" id="SSF53474">
    <property type="entry name" value="alpha/beta-Hydrolases"/>
    <property type="match status" value="1"/>
</dbReference>
<sequence length="250" mass="27641">MKYLIGVCLGALSLSATAQSMVIVDSTRDRSIPVEVALPQDSDSCTTTEQCNVAFISAGNRVPFTKYGFVGEMLNDRGYMTIYVDHELPSDPPLSKTGDLYQTRIENWTRGAQTLNVLQHELASRFPTYDFDKLTLVGRSNGGDISTWLSNENKSYVSQLITLDHKRVTLPKSESIRVLSIRATEYPTKEGVLPTESEQKQYGSCVVEIPDSKHMDLSDYGSNLAKQSTNDIIIGFLDGLACGELKVKVE</sequence>
<feature type="signal peptide" evidence="1">
    <location>
        <begin position="1"/>
        <end position="18"/>
    </location>
</feature>
<dbReference type="AlphaFoldDB" id="A0A2N7BPI9"/>
<evidence type="ECO:0000313" key="3">
    <source>
        <dbReference type="Proteomes" id="UP000235778"/>
    </source>
</evidence>
<organism evidence="2 3">
    <name type="scientific">Vibrio lentus</name>
    <dbReference type="NCBI Taxonomy" id="136468"/>
    <lineage>
        <taxon>Bacteria</taxon>
        <taxon>Pseudomonadati</taxon>
        <taxon>Pseudomonadota</taxon>
        <taxon>Gammaproteobacteria</taxon>
        <taxon>Vibrionales</taxon>
        <taxon>Vibrionaceae</taxon>
        <taxon>Vibrio</taxon>
    </lineage>
</organism>
<gene>
    <name evidence="2" type="ORF">BCV30_01985</name>
</gene>
<comment type="caution">
    <text evidence="2">The sequence shown here is derived from an EMBL/GenBank/DDBJ whole genome shotgun (WGS) entry which is preliminary data.</text>
</comment>
<proteinExistence type="predicted"/>
<accession>A0A2N7BPI9</accession>
<keyword evidence="1" id="KW-0732">Signal</keyword>
<name>A0A2N7BPI9_9VIBR</name>
<dbReference type="InterPro" id="IPR029058">
    <property type="entry name" value="AB_hydrolase_fold"/>
</dbReference>
<evidence type="ECO:0008006" key="4">
    <source>
        <dbReference type="Google" id="ProtNLM"/>
    </source>
</evidence>
<dbReference type="RefSeq" id="WP_102265822.1">
    <property type="nucleotide sequence ID" value="NZ_MCSH01000001.1"/>
</dbReference>
<evidence type="ECO:0000313" key="2">
    <source>
        <dbReference type="EMBL" id="PME60563.1"/>
    </source>
</evidence>
<dbReference type="Gene3D" id="3.40.50.1820">
    <property type="entry name" value="alpha/beta hydrolase"/>
    <property type="match status" value="1"/>
</dbReference>
<dbReference type="Proteomes" id="UP000235778">
    <property type="component" value="Unassembled WGS sequence"/>
</dbReference>
<protein>
    <recommendedName>
        <fullName evidence="4">Alpha/beta hydrolase</fullName>
    </recommendedName>
</protein>
<reference evidence="3" key="1">
    <citation type="submission" date="2016-07" db="EMBL/GenBank/DDBJ databases">
        <title>Nontailed viruses are major unrecognized killers of bacteria in the ocean.</title>
        <authorList>
            <person name="Kauffman K."/>
            <person name="Hussain F."/>
            <person name="Yang J."/>
            <person name="Arevalo P."/>
            <person name="Brown J."/>
            <person name="Cutler M."/>
            <person name="Kelly L."/>
            <person name="Polz M.F."/>
        </authorList>
    </citation>
    <scope>NUCLEOTIDE SEQUENCE [LARGE SCALE GENOMIC DNA]</scope>
    <source>
        <strain evidence="3">10N.286.55.C1</strain>
    </source>
</reference>
<feature type="chain" id="PRO_5014788940" description="Alpha/beta hydrolase" evidence="1">
    <location>
        <begin position="19"/>
        <end position="250"/>
    </location>
</feature>